<organism evidence="8 9">
    <name type="scientific">Methylobacterium tardum</name>
    <dbReference type="NCBI Taxonomy" id="374432"/>
    <lineage>
        <taxon>Bacteria</taxon>
        <taxon>Pseudomonadati</taxon>
        <taxon>Pseudomonadota</taxon>
        <taxon>Alphaproteobacteria</taxon>
        <taxon>Hyphomicrobiales</taxon>
        <taxon>Methylobacteriaceae</taxon>
        <taxon>Methylobacterium</taxon>
    </lineage>
</organism>
<dbReference type="EC" id="1.6.5.-" evidence="6"/>
<evidence type="ECO:0000256" key="6">
    <source>
        <dbReference type="HAMAP-Rule" id="MF_01216"/>
    </source>
</evidence>
<evidence type="ECO:0000256" key="4">
    <source>
        <dbReference type="ARBA" id="ARBA00023027"/>
    </source>
</evidence>
<comment type="catalytic activity">
    <reaction evidence="5">
        <text>N,N-dimethyl-1,4-phenylenediamine + anthranilate + 2 NAD(+) = 2-(4-dimethylaminophenyl)diazenylbenzoate + 2 NADH + 2 H(+)</text>
        <dbReference type="Rhea" id="RHEA:55872"/>
        <dbReference type="ChEBI" id="CHEBI:15378"/>
        <dbReference type="ChEBI" id="CHEBI:15783"/>
        <dbReference type="ChEBI" id="CHEBI:16567"/>
        <dbReference type="ChEBI" id="CHEBI:57540"/>
        <dbReference type="ChEBI" id="CHEBI:57945"/>
        <dbReference type="ChEBI" id="CHEBI:71579"/>
        <dbReference type="EC" id="1.7.1.17"/>
    </reaction>
    <physiologicalReaction direction="right-to-left" evidence="5">
        <dbReference type="Rhea" id="RHEA:55874"/>
    </physiologicalReaction>
</comment>
<proteinExistence type="inferred from homology"/>
<dbReference type="SUPFAM" id="SSF52218">
    <property type="entry name" value="Flavoproteins"/>
    <property type="match status" value="1"/>
</dbReference>
<comment type="function">
    <text evidence="6">Quinone reductase that provides resistance to thiol-specific stress caused by electrophilic quinones.</text>
</comment>
<evidence type="ECO:0000313" key="9">
    <source>
        <dbReference type="Proteomes" id="UP001157440"/>
    </source>
</evidence>
<evidence type="ECO:0000259" key="7">
    <source>
        <dbReference type="Pfam" id="PF02525"/>
    </source>
</evidence>
<dbReference type="Gene3D" id="3.40.50.360">
    <property type="match status" value="1"/>
</dbReference>
<dbReference type="AlphaFoldDB" id="A0AA37WUF1"/>
<sequence length="204" mass="21420">MKLLHVDSSILGAGSVSRELSALIVRRVTAGVAAEVTYRDLAEADLPHLTLATLPSAHPRAALAGALDAAGQSRRDASDRLLEEFLAADIVVVGAPMYNFGIPSQLKAWIDRLAVPGRTFRYGAGGPEGLMRGKRVIVALARGGFYGPDTAMISAEHAQSYLRAVFGFLGIAPEFVLVEGLAAGEQTKTHAMEAARDAIGQLAA</sequence>
<dbReference type="EC" id="1.7.1.17" evidence="6"/>
<comment type="subunit">
    <text evidence="6">Homodimer.</text>
</comment>
<evidence type="ECO:0000313" key="8">
    <source>
        <dbReference type="EMBL" id="GLS72207.1"/>
    </source>
</evidence>
<dbReference type="HAMAP" id="MF_01216">
    <property type="entry name" value="Azoreductase_type1"/>
    <property type="match status" value="1"/>
</dbReference>
<gene>
    <name evidence="8" type="primary">azoR2</name>
    <name evidence="6" type="synonym">azoR</name>
    <name evidence="8" type="ORF">GCM10007890_42200</name>
</gene>
<comment type="similarity">
    <text evidence="6">Belongs to the azoreductase type 1 family.</text>
</comment>
<comment type="function">
    <text evidence="6">Also exhibits azoreductase activity. Catalyzes the reductive cleavage of the azo bond in aromatic azo compounds to the corresponding amines.</text>
</comment>
<dbReference type="InterPro" id="IPR050104">
    <property type="entry name" value="FMN-dep_NADH:Q_OxRdtase_AzoR1"/>
</dbReference>
<dbReference type="Proteomes" id="UP001157440">
    <property type="component" value="Unassembled WGS sequence"/>
</dbReference>
<keyword evidence="3 6" id="KW-0560">Oxidoreductase</keyword>
<dbReference type="RefSeq" id="WP_238198754.1">
    <property type="nucleotide sequence ID" value="NZ_BPQZ01000026.1"/>
</dbReference>
<dbReference type="PANTHER" id="PTHR43741:SF4">
    <property type="entry name" value="FMN-DEPENDENT NADH:QUINONE OXIDOREDUCTASE"/>
    <property type="match status" value="1"/>
</dbReference>
<feature type="binding site" evidence="6">
    <location>
        <position position="9"/>
    </location>
    <ligand>
        <name>FMN</name>
        <dbReference type="ChEBI" id="CHEBI:58210"/>
    </ligand>
</feature>
<comment type="cofactor">
    <cofactor evidence="6">
        <name>FMN</name>
        <dbReference type="ChEBI" id="CHEBI:58210"/>
    </cofactor>
    <text evidence="6">Binds 1 FMN per subunit.</text>
</comment>
<keyword evidence="4 6" id="KW-0520">NAD</keyword>
<dbReference type="GO" id="GO:0016655">
    <property type="term" value="F:oxidoreductase activity, acting on NAD(P)H, quinone or similar compound as acceptor"/>
    <property type="evidence" value="ECO:0007669"/>
    <property type="project" value="InterPro"/>
</dbReference>
<evidence type="ECO:0000256" key="2">
    <source>
        <dbReference type="ARBA" id="ARBA00022643"/>
    </source>
</evidence>
<evidence type="ECO:0000256" key="5">
    <source>
        <dbReference type="ARBA" id="ARBA00048542"/>
    </source>
</evidence>
<dbReference type="GO" id="GO:0010181">
    <property type="term" value="F:FMN binding"/>
    <property type="evidence" value="ECO:0007669"/>
    <property type="project" value="UniProtKB-UniRule"/>
</dbReference>
<feature type="domain" description="Flavodoxin-like fold" evidence="7">
    <location>
        <begin position="1"/>
        <end position="201"/>
    </location>
</feature>
<dbReference type="PANTHER" id="PTHR43741">
    <property type="entry name" value="FMN-DEPENDENT NADH-AZOREDUCTASE 1"/>
    <property type="match status" value="1"/>
</dbReference>
<protein>
    <recommendedName>
        <fullName evidence="6">FMN dependent NADH:quinone oxidoreductase</fullName>
        <ecNumber evidence="6">1.6.5.-</ecNumber>
    </recommendedName>
    <alternativeName>
        <fullName evidence="6">Azo-dye reductase</fullName>
    </alternativeName>
    <alternativeName>
        <fullName evidence="6">FMN-dependent NADH-azo compound oxidoreductase</fullName>
    </alternativeName>
    <alternativeName>
        <fullName evidence="6">FMN-dependent NADH-azoreductase</fullName>
        <ecNumber evidence="6">1.7.1.17</ecNumber>
    </alternativeName>
</protein>
<dbReference type="InterPro" id="IPR029039">
    <property type="entry name" value="Flavoprotein-like_sf"/>
</dbReference>
<dbReference type="InterPro" id="IPR023048">
    <property type="entry name" value="NADH:quinone_OxRdtase_FMN_depd"/>
</dbReference>
<comment type="catalytic activity">
    <reaction evidence="6">
        <text>2 a quinone + NADH + H(+) = 2 a 1,4-benzosemiquinone + NAD(+)</text>
        <dbReference type="Rhea" id="RHEA:65952"/>
        <dbReference type="ChEBI" id="CHEBI:15378"/>
        <dbReference type="ChEBI" id="CHEBI:57540"/>
        <dbReference type="ChEBI" id="CHEBI:57945"/>
        <dbReference type="ChEBI" id="CHEBI:132124"/>
        <dbReference type="ChEBI" id="CHEBI:134225"/>
    </reaction>
</comment>
<dbReference type="EMBL" id="BSPL01000020">
    <property type="protein sequence ID" value="GLS72207.1"/>
    <property type="molecule type" value="Genomic_DNA"/>
</dbReference>
<evidence type="ECO:0000256" key="3">
    <source>
        <dbReference type="ARBA" id="ARBA00023002"/>
    </source>
</evidence>
<reference evidence="9" key="1">
    <citation type="journal article" date="2019" name="Int. J. Syst. Evol. Microbiol.">
        <title>The Global Catalogue of Microorganisms (GCM) 10K type strain sequencing project: providing services to taxonomists for standard genome sequencing and annotation.</title>
        <authorList>
            <consortium name="The Broad Institute Genomics Platform"/>
            <consortium name="The Broad Institute Genome Sequencing Center for Infectious Disease"/>
            <person name="Wu L."/>
            <person name="Ma J."/>
        </authorList>
    </citation>
    <scope>NUCLEOTIDE SEQUENCE [LARGE SCALE GENOMIC DNA]</scope>
    <source>
        <strain evidence="9">NBRC 103632</strain>
    </source>
</reference>
<accession>A0AA37WUF1</accession>
<dbReference type="InterPro" id="IPR003680">
    <property type="entry name" value="Flavodoxin_fold"/>
</dbReference>
<comment type="caution">
    <text evidence="8">The sequence shown here is derived from an EMBL/GenBank/DDBJ whole genome shotgun (WGS) entry which is preliminary data.</text>
</comment>
<evidence type="ECO:0000256" key="1">
    <source>
        <dbReference type="ARBA" id="ARBA00022630"/>
    </source>
</evidence>
<dbReference type="Pfam" id="PF02525">
    <property type="entry name" value="Flavodoxin_2"/>
    <property type="match status" value="1"/>
</dbReference>
<dbReference type="GO" id="GO:0009055">
    <property type="term" value="F:electron transfer activity"/>
    <property type="evidence" value="ECO:0007669"/>
    <property type="project" value="UniProtKB-UniRule"/>
</dbReference>
<keyword evidence="2 6" id="KW-0288">FMN</keyword>
<feature type="binding site" evidence="6">
    <location>
        <begin position="97"/>
        <end position="100"/>
    </location>
    <ligand>
        <name>FMN</name>
        <dbReference type="ChEBI" id="CHEBI:58210"/>
    </ligand>
</feature>
<feature type="binding site" evidence="6">
    <location>
        <begin position="15"/>
        <end position="17"/>
    </location>
    <ligand>
        <name>FMN</name>
        <dbReference type="ChEBI" id="CHEBI:58210"/>
    </ligand>
</feature>
<keyword evidence="1 6" id="KW-0285">Flavoprotein</keyword>
<name>A0AA37WUF1_9HYPH</name>
<keyword evidence="9" id="KW-1185">Reference proteome</keyword>
<comment type="caution">
    <text evidence="6">Lacks conserved residue(s) required for the propagation of feature annotation.</text>
</comment>
<dbReference type="GO" id="GO:0016652">
    <property type="term" value="F:oxidoreductase activity, acting on NAD(P)H as acceptor"/>
    <property type="evidence" value="ECO:0007669"/>
    <property type="project" value="UniProtKB-UniRule"/>
</dbReference>